<evidence type="ECO:0000259" key="10">
    <source>
        <dbReference type="Pfam" id="PF03372"/>
    </source>
</evidence>
<evidence type="ECO:0000256" key="9">
    <source>
        <dbReference type="SAM" id="Phobius"/>
    </source>
</evidence>
<feature type="transmembrane region" description="Helical" evidence="9">
    <location>
        <begin position="37"/>
        <end position="61"/>
    </location>
</feature>
<dbReference type="InterPro" id="IPR005135">
    <property type="entry name" value="Endo/exonuclease/phosphatase"/>
</dbReference>
<keyword evidence="5" id="KW-0227">DNA damage</keyword>
<dbReference type="SUPFAM" id="SSF56219">
    <property type="entry name" value="DNase I-like"/>
    <property type="match status" value="1"/>
</dbReference>
<keyword evidence="9" id="KW-0472">Membrane</keyword>
<gene>
    <name evidence="11" type="ORF">RM697_01000</name>
</gene>
<dbReference type="InterPro" id="IPR036691">
    <property type="entry name" value="Endo/exonu/phosph_ase_sf"/>
</dbReference>
<keyword evidence="3" id="KW-0540">Nuclease</keyword>
<evidence type="ECO:0000256" key="7">
    <source>
        <dbReference type="ARBA" id="ARBA00022842"/>
    </source>
</evidence>
<keyword evidence="8" id="KW-0234">DNA repair</keyword>
<evidence type="ECO:0000256" key="6">
    <source>
        <dbReference type="ARBA" id="ARBA00022801"/>
    </source>
</evidence>
<evidence type="ECO:0000256" key="5">
    <source>
        <dbReference type="ARBA" id="ARBA00022763"/>
    </source>
</evidence>
<keyword evidence="7" id="KW-0460">Magnesium</keyword>
<evidence type="ECO:0000256" key="2">
    <source>
        <dbReference type="ARBA" id="ARBA00001946"/>
    </source>
</evidence>
<evidence type="ECO:0000256" key="3">
    <source>
        <dbReference type="ARBA" id="ARBA00022722"/>
    </source>
</evidence>
<keyword evidence="4" id="KW-0479">Metal-binding</keyword>
<keyword evidence="6" id="KW-0378">Hydrolase</keyword>
<evidence type="ECO:0000256" key="8">
    <source>
        <dbReference type="ARBA" id="ARBA00023204"/>
    </source>
</evidence>
<organism evidence="11 12">
    <name type="scientific">Microcosmobacter mediterraneus</name>
    <dbReference type="NCBI Taxonomy" id="3075607"/>
    <lineage>
        <taxon>Bacteria</taxon>
        <taxon>Pseudomonadati</taxon>
        <taxon>Bacteroidota</taxon>
        <taxon>Flavobacteriia</taxon>
        <taxon>Flavobacteriales</taxon>
        <taxon>Flavobacteriaceae</taxon>
        <taxon>Microcosmobacter</taxon>
    </lineage>
</organism>
<feature type="transmembrane region" description="Helical" evidence="9">
    <location>
        <begin position="12"/>
        <end position="31"/>
    </location>
</feature>
<protein>
    <submittedName>
        <fullName evidence="11">Endonuclease/exonuclease/phosphatase family protein</fullName>
    </submittedName>
</protein>
<keyword evidence="9" id="KW-1133">Transmembrane helix</keyword>
<dbReference type="CDD" id="cd09084">
    <property type="entry name" value="EEP-2"/>
    <property type="match status" value="1"/>
</dbReference>
<dbReference type="Gene3D" id="3.60.10.10">
    <property type="entry name" value="Endonuclease/exonuclease/phosphatase"/>
    <property type="match status" value="1"/>
</dbReference>
<proteinExistence type="predicted"/>
<reference evidence="11 12" key="1">
    <citation type="submission" date="2023-09" db="EMBL/GenBank/DDBJ databases">
        <authorList>
            <person name="Rey-Velasco X."/>
        </authorList>
    </citation>
    <scope>NUCLEOTIDE SEQUENCE [LARGE SCALE GENOMIC DNA]</scope>
    <source>
        <strain evidence="11 12">W332</strain>
    </source>
</reference>
<keyword evidence="9" id="KW-0812">Transmembrane</keyword>
<feature type="domain" description="Endonuclease/exonuclease/phosphatase" evidence="10">
    <location>
        <begin position="104"/>
        <end position="329"/>
    </location>
</feature>
<accession>A0ABU2YJG5</accession>
<dbReference type="PANTHER" id="PTHR15822:SF4">
    <property type="entry name" value="TYROSYL-DNA PHOSPHODIESTERASE 2"/>
    <property type="match status" value="1"/>
</dbReference>
<comment type="caution">
    <text evidence="11">The sequence shown here is derived from an EMBL/GenBank/DDBJ whole genome shotgun (WGS) entry which is preliminary data.</text>
</comment>
<keyword evidence="11" id="KW-0255">Endonuclease</keyword>
<comment type="cofactor">
    <cofactor evidence="2">
        <name>Mg(2+)</name>
        <dbReference type="ChEBI" id="CHEBI:18420"/>
    </cofactor>
</comment>
<name>A0ABU2YJG5_9FLAO</name>
<dbReference type="InterPro" id="IPR051547">
    <property type="entry name" value="TDP2-like"/>
</dbReference>
<dbReference type="Proteomes" id="UP001259492">
    <property type="component" value="Unassembled WGS sequence"/>
</dbReference>
<dbReference type="Pfam" id="PF03372">
    <property type="entry name" value="Exo_endo_phos"/>
    <property type="match status" value="1"/>
</dbReference>
<evidence type="ECO:0000313" key="12">
    <source>
        <dbReference type="Proteomes" id="UP001259492"/>
    </source>
</evidence>
<dbReference type="RefSeq" id="WP_311425974.1">
    <property type="nucleotide sequence ID" value="NZ_JAVRIA010000001.1"/>
</dbReference>
<dbReference type="EMBL" id="JAVRIA010000001">
    <property type="protein sequence ID" value="MDT0557203.1"/>
    <property type="molecule type" value="Genomic_DNA"/>
</dbReference>
<evidence type="ECO:0000256" key="4">
    <source>
        <dbReference type="ARBA" id="ARBA00022723"/>
    </source>
</evidence>
<comment type="cofactor">
    <cofactor evidence="1">
        <name>Mn(2+)</name>
        <dbReference type="ChEBI" id="CHEBI:29035"/>
    </cofactor>
</comment>
<sequence>MKRLKLFDKVLFFVNSVVAAMLLLSYLLPYLEPKKFAALSVLSLAVPVLIILNVLFVVYWLLKVKRQLTLSLIVLIVGYSYVFSLYKFSSSKQIKDAANISVMNYNVRLFNLFNWIEKGNVKNEIASFITTESPDIICFQEYHSTEELVLEGYYKFEDLSGDKVKSGQAIYSKFPILNSGSVEFPKSSNNAIFIDALIAEDTLRIYNVHLQSSGINTKVENLKKESSENLFKRVRKTFKTQQMQMELFLKHKNKTQHKMVVCGDFNNTAYSYVYKEIKDDLQDTFEVAGNGFGRTFDFKLFPVRIDFILADPSFTVNSFKTYDVELSDHYPIKTELKLN</sequence>
<dbReference type="GO" id="GO:0004519">
    <property type="term" value="F:endonuclease activity"/>
    <property type="evidence" value="ECO:0007669"/>
    <property type="project" value="UniProtKB-KW"/>
</dbReference>
<keyword evidence="12" id="KW-1185">Reference proteome</keyword>
<feature type="transmembrane region" description="Helical" evidence="9">
    <location>
        <begin position="68"/>
        <end position="86"/>
    </location>
</feature>
<dbReference type="PANTHER" id="PTHR15822">
    <property type="entry name" value="TRAF AND TNF RECEPTOR-ASSOCIATED PROTEIN"/>
    <property type="match status" value="1"/>
</dbReference>
<evidence type="ECO:0000313" key="11">
    <source>
        <dbReference type="EMBL" id="MDT0557203.1"/>
    </source>
</evidence>
<evidence type="ECO:0000256" key="1">
    <source>
        <dbReference type="ARBA" id="ARBA00001936"/>
    </source>
</evidence>